<protein>
    <submittedName>
        <fullName evidence="2">Uncharacterized protein</fullName>
    </submittedName>
</protein>
<feature type="region of interest" description="Disordered" evidence="1">
    <location>
        <begin position="1"/>
        <end position="79"/>
    </location>
</feature>
<feature type="compositionally biased region" description="Gly residues" evidence="1">
    <location>
        <begin position="38"/>
        <end position="49"/>
    </location>
</feature>
<dbReference type="EMBL" id="CADCUW010000002">
    <property type="protein sequence ID" value="CAA9381955.1"/>
    <property type="molecule type" value="Genomic_DNA"/>
</dbReference>
<dbReference type="AlphaFoldDB" id="A0A6J4NAC0"/>
<proteinExistence type="predicted"/>
<feature type="non-terminal residue" evidence="2">
    <location>
        <position position="79"/>
    </location>
</feature>
<feature type="non-terminal residue" evidence="2">
    <location>
        <position position="1"/>
    </location>
</feature>
<sequence>GAPQNPPGEARGTRRGHTRRPDAPERLQGALHPTGRPAGPGGGDTGRGGTAARPVPAGGDHGRYSRALPGPRGEPRRWV</sequence>
<evidence type="ECO:0000256" key="1">
    <source>
        <dbReference type="SAM" id="MobiDB-lite"/>
    </source>
</evidence>
<reference evidence="2" key="1">
    <citation type="submission" date="2020-02" db="EMBL/GenBank/DDBJ databases">
        <authorList>
            <person name="Meier V. D."/>
        </authorList>
    </citation>
    <scope>NUCLEOTIDE SEQUENCE</scope>
    <source>
        <strain evidence="2">AVDCRST_MAG01</strain>
    </source>
</reference>
<name>A0A6J4NAC0_9ACTN</name>
<accession>A0A6J4NAC0</accession>
<evidence type="ECO:0000313" key="2">
    <source>
        <dbReference type="EMBL" id="CAA9381955.1"/>
    </source>
</evidence>
<organism evidence="2">
    <name type="scientific">uncultured Rubrobacteraceae bacterium</name>
    <dbReference type="NCBI Taxonomy" id="349277"/>
    <lineage>
        <taxon>Bacteria</taxon>
        <taxon>Bacillati</taxon>
        <taxon>Actinomycetota</taxon>
        <taxon>Rubrobacteria</taxon>
        <taxon>Rubrobacterales</taxon>
        <taxon>Rubrobacteraceae</taxon>
        <taxon>environmental samples</taxon>
    </lineage>
</organism>
<gene>
    <name evidence="2" type="ORF">AVDCRST_MAG01-01-17</name>
</gene>